<evidence type="ECO:0000256" key="5">
    <source>
        <dbReference type="ARBA" id="ARBA00023136"/>
    </source>
</evidence>
<keyword evidence="2" id="KW-1003">Cell membrane</keyword>
<comment type="subcellular location">
    <subcellularLocation>
        <location evidence="1">Cell membrane</location>
        <topology evidence="1">Multi-pass membrane protein</topology>
    </subcellularLocation>
</comment>
<dbReference type="AlphaFoldDB" id="A0A6A7Y0X9"/>
<dbReference type="Proteomes" id="UP000332515">
    <property type="component" value="Unassembled WGS sequence"/>
</dbReference>
<accession>A0A6A7Y0X9</accession>
<keyword evidence="8" id="KW-1185">Reference proteome</keyword>
<comment type="caution">
    <text evidence="7">The sequence shown here is derived from an EMBL/GenBank/DDBJ whole genome shotgun (WGS) entry which is preliminary data.</text>
</comment>
<gene>
    <name evidence="7" type="ORF">F0357_05020</name>
</gene>
<evidence type="ECO:0000256" key="2">
    <source>
        <dbReference type="ARBA" id="ARBA00022475"/>
    </source>
</evidence>
<dbReference type="InterPro" id="IPR001123">
    <property type="entry name" value="LeuE-type"/>
</dbReference>
<dbReference type="RefSeq" id="WP_153479361.1">
    <property type="nucleotide sequence ID" value="NZ_VWNA01000001.1"/>
</dbReference>
<evidence type="ECO:0000256" key="6">
    <source>
        <dbReference type="SAM" id="Phobius"/>
    </source>
</evidence>
<keyword evidence="5 6" id="KW-0472">Membrane</keyword>
<keyword evidence="4 6" id="KW-1133">Transmembrane helix</keyword>
<dbReference type="PANTHER" id="PTHR30086">
    <property type="entry name" value="ARGININE EXPORTER PROTEIN ARGO"/>
    <property type="match status" value="1"/>
</dbReference>
<feature type="transmembrane region" description="Helical" evidence="6">
    <location>
        <begin position="184"/>
        <end position="203"/>
    </location>
</feature>
<protein>
    <submittedName>
        <fullName evidence="7">Lysine transporter LysE</fullName>
    </submittedName>
</protein>
<organism evidence="7 8">
    <name type="scientific">Segnochrobactrum spirostomi</name>
    <dbReference type="NCBI Taxonomy" id="2608987"/>
    <lineage>
        <taxon>Bacteria</taxon>
        <taxon>Pseudomonadati</taxon>
        <taxon>Pseudomonadota</taxon>
        <taxon>Alphaproteobacteria</taxon>
        <taxon>Hyphomicrobiales</taxon>
        <taxon>Segnochrobactraceae</taxon>
        <taxon>Segnochrobactrum</taxon>
    </lineage>
</organism>
<evidence type="ECO:0000256" key="4">
    <source>
        <dbReference type="ARBA" id="ARBA00022989"/>
    </source>
</evidence>
<feature type="transmembrane region" description="Helical" evidence="6">
    <location>
        <begin position="153"/>
        <end position="172"/>
    </location>
</feature>
<reference evidence="7 8" key="1">
    <citation type="submission" date="2019-09" db="EMBL/GenBank/DDBJ databases">
        <title>Segnochrobactrum spirostomi gen. nov., sp. nov., isolated from the ciliate Spirostomum cf. yagiui and description of a novel family, Segnochrobactraceae fam. nov. within the order Rhizobiales of the class Alphaproteobacteria.</title>
        <authorList>
            <person name="Akter S."/>
            <person name="Shazib S.U.A."/>
            <person name="Shin M.K."/>
        </authorList>
    </citation>
    <scope>NUCLEOTIDE SEQUENCE [LARGE SCALE GENOMIC DNA]</scope>
    <source>
        <strain evidence="7 8">Sp-1</strain>
    </source>
</reference>
<dbReference type="GO" id="GO:0015171">
    <property type="term" value="F:amino acid transmembrane transporter activity"/>
    <property type="evidence" value="ECO:0007669"/>
    <property type="project" value="TreeGrafter"/>
</dbReference>
<feature type="transmembrane region" description="Helical" evidence="6">
    <location>
        <begin position="128"/>
        <end position="147"/>
    </location>
</feature>
<feature type="transmembrane region" description="Helical" evidence="6">
    <location>
        <begin position="40"/>
        <end position="68"/>
    </location>
</feature>
<dbReference type="GO" id="GO:0005886">
    <property type="term" value="C:plasma membrane"/>
    <property type="evidence" value="ECO:0007669"/>
    <property type="project" value="UniProtKB-SubCell"/>
</dbReference>
<sequence length="205" mass="21552">MSYLPQLLTLAAVLLLACISPGPDFIAVTSHALASRRRGLGVALGVAAACVVWASLAMFGLGVLLVRISWLYEAIRVVGALYLIYLGAKLLLSARKSYGALTVEAVEGDTRFAPRIGLLVGLTNPKSAAFFGSLFVTVLPVGAPLWVQGATLAIVALVAGGWFTLVAYMFSAKRVRSLYARVRRPIDAVMGAILVGLGVHLAASR</sequence>
<dbReference type="EMBL" id="VWNA01000001">
    <property type="protein sequence ID" value="MQT12037.1"/>
    <property type="molecule type" value="Genomic_DNA"/>
</dbReference>
<evidence type="ECO:0000256" key="1">
    <source>
        <dbReference type="ARBA" id="ARBA00004651"/>
    </source>
</evidence>
<evidence type="ECO:0000313" key="7">
    <source>
        <dbReference type="EMBL" id="MQT12037.1"/>
    </source>
</evidence>
<dbReference type="Pfam" id="PF01810">
    <property type="entry name" value="LysE"/>
    <property type="match status" value="1"/>
</dbReference>
<evidence type="ECO:0000313" key="8">
    <source>
        <dbReference type="Proteomes" id="UP000332515"/>
    </source>
</evidence>
<dbReference type="PANTHER" id="PTHR30086:SF20">
    <property type="entry name" value="ARGININE EXPORTER PROTEIN ARGO-RELATED"/>
    <property type="match status" value="1"/>
</dbReference>
<name>A0A6A7Y0X9_9HYPH</name>
<proteinExistence type="predicted"/>
<keyword evidence="3 6" id="KW-0812">Transmembrane</keyword>
<feature type="transmembrane region" description="Helical" evidence="6">
    <location>
        <begin position="6"/>
        <end position="28"/>
    </location>
</feature>
<evidence type="ECO:0000256" key="3">
    <source>
        <dbReference type="ARBA" id="ARBA00022692"/>
    </source>
</evidence>